<dbReference type="Proteomes" id="UP000011713">
    <property type="component" value="Unassembled WGS sequence"/>
</dbReference>
<accession>M4BBU9</accession>
<protein>
    <submittedName>
        <fullName evidence="2">Uncharacterized protein</fullName>
    </submittedName>
</protein>
<evidence type="ECO:0000256" key="1">
    <source>
        <dbReference type="SAM" id="Coils"/>
    </source>
</evidence>
<feature type="coiled-coil region" evidence="1">
    <location>
        <begin position="164"/>
        <end position="191"/>
    </location>
</feature>
<evidence type="ECO:0000313" key="3">
    <source>
        <dbReference type="Proteomes" id="UP000011713"/>
    </source>
</evidence>
<proteinExistence type="predicted"/>
<dbReference type="EnsemblProtists" id="HpaT803763">
    <property type="protein sequence ID" value="HpaP803763"/>
    <property type="gene ID" value="HpaG803763"/>
</dbReference>
<evidence type="ECO:0000313" key="2">
    <source>
        <dbReference type="EnsemblProtists" id="HpaP803763"/>
    </source>
</evidence>
<reference evidence="2" key="2">
    <citation type="submission" date="2015-06" db="UniProtKB">
        <authorList>
            <consortium name="EnsemblProtists"/>
        </authorList>
    </citation>
    <scope>IDENTIFICATION</scope>
    <source>
        <strain evidence="2">Emoy2</strain>
    </source>
</reference>
<sequence length="206" mass="22823">MSALRSSASKADIRLERKLRYELAKLKTKGQLRSLYCTQYAKPVAGPTTTVSTVQTVAGHSVLVSEPYTPTPIGGKRVGVQADPQRDAQKHPGIELCDEAASEVSPHGIVSSLARRATQEGDDASAQAHEDLVSEVKRLRESFAHVQTALDQSVTERKQPRENLDQVQRAYEQSSTELAQLREQMNRLGSIDSVDKRLWKVEYNLP</sequence>
<dbReference type="HOGENOM" id="CLU_051764_1_0_1"/>
<organism evidence="2 3">
    <name type="scientific">Hyaloperonospora arabidopsidis (strain Emoy2)</name>
    <name type="common">Downy mildew agent</name>
    <name type="synonym">Peronospora arabidopsidis</name>
    <dbReference type="NCBI Taxonomy" id="559515"/>
    <lineage>
        <taxon>Eukaryota</taxon>
        <taxon>Sar</taxon>
        <taxon>Stramenopiles</taxon>
        <taxon>Oomycota</taxon>
        <taxon>Peronosporomycetes</taxon>
        <taxon>Peronosporales</taxon>
        <taxon>Peronosporaceae</taxon>
        <taxon>Hyaloperonospora</taxon>
    </lineage>
</organism>
<reference evidence="3" key="1">
    <citation type="journal article" date="2010" name="Science">
        <title>Signatures of adaptation to obligate biotrophy in the Hyaloperonospora arabidopsidis genome.</title>
        <authorList>
            <person name="Baxter L."/>
            <person name="Tripathy S."/>
            <person name="Ishaque N."/>
            <person name="Boot N."/>
            <person name="Cabral A."/>
            <person name="Kemen E."/>
            <person name="Thines M."/>
            <person name="Ah-Fong A."/>
            <person name="Anderson R."/>
            <person name="Badejoko W."/>
            <person name="Bittner-Eddy P."/>
            <person name="Boore J.L."/>
            <person name="Chibucos M.C."/>
            <person name="Coates M."/>
            <person name="Dehal P."/>
            <person name="Delehaunty K."/>
            <person name="Dong S."/>
            <person name="Downton P."/>
            <person name="Dumas B."/>
            <person name="Fabro G."/>
            <person name="Fronick C."/>
            <person name="Fuerstenberg S.I."/>
            <person name="Fulton L."/>
            <person name="Gaulin E."/>
            <person name="Govers F."/>
            <person name="Hughes L."/>
            <person name="Humphray S."/>
            <person name="Jiang R.H."/>
            <person name="Judelson H."/>
            <person name="Kamoun S."/>
            <person name="Kyung K."/>
            <person name="Meijer H."/>
            <person name="Minx P."/>
            <person name="Morris P."/>
            <person name="Nelson J."/>
            <person name="Phuntumart V."/>
            <person name="Qutob D."/>
            <person name="Rehmany A."/>
            <person name="Rougon-Cardoso A."/>
            <person name="Ryden P."/>
            <person name="Torto-Alalibo T."/>
            <person name="Studholme D."/>
            <person name="Wang Y."/>
            <person name="Win J."/>
            <person name="Wood J."/>
            <person name="Clifton S.W."/>
            <person name="Rogers J."/>
            <person name="Van den Ackerveken G."/>
            <person name="Jones J.D."/>
            <person name="McDowell J.M."/>
            <person name="Beynon J."/>
            <person name="Tyler B.M."/>
        </authorList>
    </citation>
    <scope>NUCLEOTIDE SEQUENCE [LARGE SCALE GENOMIC DNA]</scope>
    <source>
        <strain evidence="3">Emoy2</strain>
    </source>
</reference>
<name>M4BBU9_HYAAE</name>
<keyword evidence="1" id="KW-0175">Coiled coil</keyword>
<dbReference type="EMBL" id="JH598116">
    <property type="status" value="NOT_ANNOTATED_CDS"/>
    <property type="molecule type" value="Genomic_DNA"/>
</dbReference>
<dbReference type="InParanoid" id="M4BBU9"/>
<dbReference type="AlphaFoldDB" id="M4BBU9"/>
<keyword evidence="3" id="KW-1185">Reference proteome</keyword>
<dbReference type="VEuPathDB" id="FungiDB:HpaG803763"/>